<feature type="domain" description="Aminopeptidase N-like N-terminal" evidence="15">
    <location>
        <begin position="61"/>
        <end position="263"/>
    </location>
</feature>
<dbReference type="InterPro" id="IPR050344">
    <property type="entry name" value="Peptidase_M1_aminopeptidases"/>
</dbReference>
<dbReference type="OMA" id="INVQWKE"/>
<dbReference type="Gene3D" id="2.60.40.1730">
    <property type="entry name" value="tricorn interacting facor f3 domain"/>
    <property type="match status" value="1"/>
</dbReference>
<dbReference type="GO" id="GO:0008270">
    <property type="term" value="F:zinc ion binding"/>
    <property type="evidence" value="ECO:0007669"/>
    <property type="project" value="UniProtKB-UniRule"/>
</dbReference>
<comment type="cofactor">
    <cofactor evidence="10 12">
        <name>Zn(2+)</name>
        <dbReference type="ChEBI" id="CHEBI:29105"/>
    </cofactor>
    <text evidence="10 12">Binds 1 zinc ion per subunit.</text>
</comment>
<evidence type="ECO:0000256" key="12">
    <source>
        <dbReference type="RuleBase" id="RU364040"/>
    </source>
</evidence>
<feature type="domain" description="ERAP1-like C-terminal" evidence="14">
    <location>
        <begin position="610"/>
        <end position="915"/>
    </location>
</feature>
<evidence type="ECO:0000259" key="13">
    <source>
        <dbReference type="Pfam" id="PF01433"/>
    </source>
</evidence>
<dbReference type="SUPFAM" id="SSF55486">
    <property type="entry name" value="Metalloproteases ('zincins'), catalytic domain"/>
    <property type="match status" value="1"/>
</dbReference>
<comment type="similarity">
    <text evidence="2 12">Belongs to the peptidase M1 family.</text>
</comment>
<protein>
    <recommendedName>
        <fullName evidence="12">Aminopeptidase</fullName>
        <ecNumber evidence="12">3.4.11.-</ecNumber>
    </recommendedName>
</protein>
<dbReference type="Pfam" id="PF11838">
    <property type="entry name" value="ERAP1_C"/>
    <property type="match status" value="1"/>
</dbReference>
<evidence type="ECO:0000256" key="11">
    <source>
        <dbReference type="PIRSR" id="PIRSR634016-4"/>
    </source>
</evidence>
<evidence type="ECO:0000256" key="9">
    <source>
        <dbReference type="PIRSR" id="PIRSR634016-1"/>
    </source>
</evidence>
<dbReference type="InterPro" id="IPR027268">
    <property type="entry name" value="Peptidase_M4/M1_CTD_sf"/>
</dbReference>
<evidence type="ECO:0000256" key="10">
    <source>
        <dbReference type="PIRSR" id="PIRSR634016-3"/>
    </source>
</evidence>
<keyword evidence="5 10" id="KW-0479">Metal-binding</keyword>
<dbReference type="AlphaFoldDB" id="A0A226E485"/>
<evidence type="ECO:0000313" key="16">
    <source>
        <dbReference type="EMBL" id="OXA52535.1"/>
    </source>
</evidence>
<dbReference type="InterPro" id="IPR042097">
    <property type="entry name" value="Aminopeptidase_N-like_N_sf"/>
</dbReference>
<feature type="binding site" evidence="10">
    <location>
        <position position="373"/>
    </location>
    <ligand>
        <name>Zn(2+)</name>
        <dbReference type="ChEBI" id="CHEBI:29105"/>
        <note>catalytic</note>
    </ligand>
</feature>
<dbReference type="InterPro" id="IPR034016">
    <property type="entry name" value="M1_APN-typ"/>
</dbReference>
<keyword evidence="7 10" id="KW-0862">Zinc</keyword>
<evidence type="ECO:0000256" key="1">
    <source>
        <dbReference type="ARBA" id="ARBA00004609"/>
    </source>
</evidence>
<evidence type="ECO:0000256" key="2">
    <source>
        <dbReference type="ARBA" id="ARBA00010136"/>
    </source>
</evidence>
<comment type="caution">
    <text evidence="16">The sequence shown here is derived from an EMBL/GenBank/DDBJ whole genome shotgun (WGS) entry which is preliminary data.</text>
</comment>
<dbReference type="InterPro" id="IPR024571">
    <property type="entry name" value="ERAP1-like_C_dom"/>
</dbReference>
<keyword evidence="8 12" id="KW-0482">Metalloprotease</keyword>
<dbReference type="EC" id="3.4.11.-" evidence="12"/>
<dbReference type="Pfam" id="PF01433">
    <property type="entry name" value="Peptidase_M1"/>
    <property type="match status" value="1"/>
</dbReference>
<reference evidence="16 17" key="1">
    <citation type="submission" date="2015-12" db="EMBL/GenBank/DDBJ databases">
        <title>The genome of Folsomia candida.</title>
        <authorList>
            <person name="Faddeeva A."/>
            <person name="Derks M.F."/>
            <person name="Anvar Y."/>
            <person name="Smit S."/>
            <person name="Van Straalen N."/>
            <person name="Roelofs D."/>
        </authorList>
    </citation>
    <scope>NUCLEOTIDE SEQUENCE [LARGE SCALE GENOMIC DNA]</scope>
    <source>
        <strain evidence="16 17">VU population</strain>
        <tissue evidence="16">Whole body</tissue>
    </source>
</reference>
<evidence type="ECO:0000256" key="7">
    <source>
        <dbReference type="ARBA" id="ARBA00022833"/>
    </source>
</evidence>
<dbReference type="EMBL" id="LNIX01000006">
    <property type="protein sequence ID" value="OXA52535.1"/>
    <property type="molecule type" value="Genomic_DNA"/>
</dbReference>
<organism evidence="16 17">
    <name type="scientific">Folsomia candida</name>
    <name type="common">Springtail</name>
    <dbReference type="NCBI Taxonomy" id="158441"/>
    <lineage>
        <taxon>Eukaryota</taxon>
        <taxon>Metazoa</taxon>
        <taxon>Ecdysozoa</taxon>
        <taxon>Arthropoda</taxon>
        <taxon>Hexapoda</taxon>
        <taxon>Collembola</taxon>
        <taxon>Entomobryomorpha</taxon>
        <taxon>Isotomoidea</taxon>
        <taxon>Isotomidae</taxon>
        <taxon>Proisotominae</taxon>
        <taxon>Folsomia</taxon>
    </lineage>
</organism>
<dbReference type="Pfam" id="PF17900">
    <property type="entry name" value="Peptidase_M1_N"/>
    <property type="match status" value="1"/>
</dbReference>
<dbReference type="PANTHER" id="PTHR11533:SF294">
    <property type="entry name" value="THYROTROPIN-RELEASING HORMONE-DEGRADING ECTOENZYME"/>
    <property type="match status" value="1"/>
</dbReference>
<dbReference type="GO" id="GO:0043171">
    <property type="term" value="P:peptide catabolic process"/>
    <property type="evidence" value="ECO:0007669"/>
    <property type="project" value="TreeGrafter"/>
</dbReference>
<dbReference type="SUPFAM" id="SSF63737">
    <property type="entry name" value="Leukotriene A4 hydrolase N-terminal domain"/>
    <property type="match status" value="1"/>
</dbReference>
<evidence type="ECO:0000256" key="3">
    <source>
        <dbReference type="ARBA" id="ARBA00022438"/>
    </source>
</evidence>
<dbReference type="Gene3D" id="1.25.50.20">
    <property type="match status" value="1"/>
</dbReference>
<dbReference type="InterPro" id="IPR001930">
    <property type="entry name" value="Peptidase_M1"/>
</dbReference>
<evidence type="ECO:0000259" key="15">
    <source>
        <dbReference type="Pfam" id="PF17900"/>
    </source>
</evidence>
<keyword evidence="3 12" id="KW-0031">Aminopeptidase</keyword>
<sequence length="949" mass="106222">MWSTREGFHSLIATTTLVVTIFLHTSHAIPPLFPQPPDFGGEVDLARAPTPADRLPKTLTPYHYWLELRPIIDDGTGTGERFTAPGKISIKTIRSLESGNGNTITFHSLNNAINETTVSVVDDTDGTSLTIDYFVISLSSHWFTIVMASNSTLVAGKNYTLSMEFVSKINTQDAIGLYTSVYKGADNSTKYLVSTDFQAPDARMAFPCFDEPHMKAVWEIDIIRQTHYHSLANMPLADSTPVPELPGWVRDRYLPTVPMSSYLICFAVSDFTMEAANTSIYSKPVHVWGPPPLMERGNGRFSPDFSAKLMSFFETYYRIEYALPKMDKISIPDYSSGAMENWGLNTYRDTRLLYEEGISTAQDMFSMTNTISHELVHQWWGNLVTCEWWSDLWIQEGAATYYAPIGVAGVGMGDLLPMETLITASIQRSFDFDANKGLTHPIHLENIDPTNVALLFDTLTYHKGASLIRMMNAIVSTNTYNTAMTRFLHRYSYSTATQGDMFAVLDEVIAETPASSPLPANVNLTQIMETWTLQSGYPVVSVERSQFSNNVTFTQERFFQRIADGVGDTTRWHIPLTVQRPTDVLIPVRPERWLTADRAQTSLIPVSGAWIIVNPQSHGYYRVHYKNALLDAIIDQLWRDHTVFDVQVRSTLVDDNINLGYAGYLDLGKALNLTLYLRNERVLFPWQSFFTNMALPYRMYARSSPFSSFKKYVLDLTADALTAINIQPQPSDDNPTTLLRTLLVTWRCNLGDAACITYSIGRFSAWMNNPSNTSIVAPDLQPSVYCTAIANGGDSEWNFVWSQYLMADRDVIQTSLIRALACSKTSFRLNTLLEMAFDLNSGVRGKHRTLTVQAVAGNSAGVNLAFSFLRANWEAMIRRYGASMPSGIITTLSTQLISALERKNLEDFVASTGAQLQLSAGAVENLDKGAHWRTTIEGNFTTFIRSLTP</sequence>
<dbReference type="Gene3D" id="1.10.390.10">
    <property type="entry name" value="Neutral Protease Domain 2"/>
    <property type="match status" value="1"/>
</dbReference>
<dbReference type="PANTHER" id="PTHR11533">
    <property type="entry name" value="PROTEASE M1 ZINC METALLOPROTEASE"/>
    <property type="match status" value="1"/>
</dbReference>
<feature type="binding site" evidence="10">
    <location>
        <position position="396"/>
    </location>
    <ligand>
        <name>Zn(2+)</name>
        <dbReference type="ChEBI" id="CHEBI:29105"/>
        <note>catalytic</note>
    </ligand>
</feature>
<dbReference type="InterPro" id="IPR014782">
    <property type="entry name" value="Peptidase_M1_dom"/>
</dbReference>
<dbReference type="OrthoDB" id="8251402at2759"/>
<keyword evidence="4 12" id="KW-0645">Protease</keyword>
<comment type="subcellular location">
    <subcellularLocation>
        <location evidence="1">Cell membrane</location>
        <topology evidence="1">Lipid-anchor</topology>
        <topology evidence="1">GPI-anchor</topology>
    </subcellularLocation>
</comment>
<keyword evidence="17" id="KW-1185">Reference proteome</keyword>
<dbReference type="Proteomes" id="UP000198287">
    <property type="component" value="Unassembled WGS sequence"/>
</dbReference>
<dbReference type="GO" id="GO:0070006">
    <property type="term" value="F:metalloaminopeptidase activity"/>
    <property type="evidence" value="ECO:0007669"/>
    <property type="project" value="TreeGrafter"/>
</dbReference>
<keyword evidence="6 12" id="KW-0378">Hydrolase</keyword>
<evidence type="ECO:0000256" key="4">
    <source>
        <dbReference type="ARBA" id="ARBA00022670"/>
    </source>
</evidence>
<feature type="active site" description="Proton acceptor" evidence="9">
    <location>
        <position position="374"/>
    </location>
</feature>
<accession>A0A226E485</accession>
<dbReference type="GO" id="GO:0005615">
    <property type="term" value="C:extracellular space"/>
    <property type="evidence" value="ECO:0007669"/>
    <property type="project" value="TreeGrafter"/>
</dbReference>
<evidence type="ECO:0000256" key="5">
    <source>
        <dbReference type="ARBA" id="ARBA00022723"/>
    </source>
</evidence>
<dbReference type="GO" id="GO:0042277">
    <property type="term" value="F:peptide binding"/>
    <property type="evidence" value="ECO:0007669"/>
    <property type="project" value="TreeGrafter"/>
</dbReference>
<dbReference type="CDD" id="cd09601">
    <property type="entry name" value="M1_APN-Q_like"/>
    <property type="match status" value="1"/>
</dbReference>
<dbReference type="STRING" id="158441.A0A226E485"/>
<name>A0A226E485_FOLCA</name>
<dbReference type="GO" id="GO:0005737">
    <property type="term" value="C:cytoplasm"/>
    <property type="evidence" value="ECO:0007669"/>
    <property type="project" value="TreeGrafter"/>
</dbReference>
<dbReference type="FunFam" id="1.10.390.10:FF:000013">
    <property type="entry name" value="Aminopeptidase N"/>
    <property type="match status" value="1"/>
</dbReference>
<feature type="binding site" evidence="10">
    <location>
        <position position="377"/>
    </location>
    <ligand>
        <name>Zn(2+)</name>
        <dbReference type="ChEBI" id="CHEBI:29105"/>
        <note>catalytic</note>
    </ligand>
</feature>
<evidence type="ECO:0000259" key="14">
    <source>
        <dbReference type="Pfam" id="PF11838"/>
    </source>
</evidence>
<dbReference type="Gene3D" id="2.60.40.1910">
    <property type="match status" value="1"/>
</dbReference>
<feature type="site" description="Transition state stabilizer" evidence="11">
    <location>
        <position position="461"/>
    </location>
</feature>
<evidence type="ECO:0000313" key="17">
    <source>
        <dbReference type="Proteomes" id="UP000198287"/>
    </source>
</evidence>
<evidence type="ECO:0000256" key="8">
    <source>
        <dbReference type="ARBA" id="ARBA00023049"/>
    </source>
</evidence>
<evidence type="ECO:0000256" key="6">
    <source>
        <dbReference type="ARBA" id="ARBA00022801"/>
    </source>
</evidence>
<feature type="domain" description="Peptidase M1 membrane alanine aminopeptidase" evidence="13">
    <location>
        <begin position="304"/>
        <end position="531"/>
    </location>
</feature>
<dbReference type="GO" id="GO:0005886">
    <property type="term" value="C:plasma membrane"/>
    <property type="evidence" value="ECO:0007669"/>
    <property type="project" value="UniProtKB-SubCell"/>
</dbReference>
<gene>
    <name evidence="16" type="ORF">Fcan01_11915</name>
</gene>
<dbReference type="GO" id="GO:0006508">
    <property type="term" value="P:proteolysis"/>
    <property type="evidence" value="ECO:0007669"/>
    <property type="project" value="UniProtKB-KW"/>
</dbReference>
<proteinExistence type="inferred from homology"/>
<dbReference type="PRINTS" id="PR00756">
    <property type="entry name" value="ALADIPTASE"/>
</dbReference>
<dbReference type="InterPro" id="IPR045357">
    <property type="entry name" value="Aminopeptidase_N-like_N"/>
</dbReference>